<evidence type="ECO:0000313" key="2">
    <source>
        <dbReference type="EMBL" id="GMT09655.1"/>
    </source>
</evidence>
<proteinExistence type="predicted"/>
<sequence length="119" mass="13862">SHMKEEKETRDNRTDEDELTSNHSSSPEEEMHTDRIIEIGEVKGEEKEETGAISSKKCAIEEAIEIVLNNHNPRRFSNDKLRQVLRSWVIYLFIYPAPQGRDNMCINMRVELSLFVVND</sequence>
<comment type="caution">
    <text evidence="2">The sequence shown here is derived from an EMBL/GenBank/DDBJ whole genome shotgun (WGS) entry which is preliminary data.</text>
</comment>
<feature type="non-terminal residue" evidence="2">
    <location>
        <position position="1"/>
    </location>
</feature>
<dbReference type="EMBL" id="BTSY01000001">
    <property type="protein sequence ID" value="GMT09655.1"/>
    <property type="molecule type" value="Genomic_DNA"/>
</dbReference>
<organism evidence="2 3">
    <name type="scientific">Pristionchus fissidentatus</name>
    <dbReference type="NCBI Taxonomy" id="1538716"/>
    <lineage>
        <taxon>Eukaryota</taxon>
        <taxon>Metazoa</taxon>
        <taxon>Ecdysozoa</taxon>
        <taxon>Nematoda</taxon>
        <taxon>Chromadorea</taxon>
        <taxon>Rhabditida</taxon>
        <taxon>Rhabditina</taxon>
        <taxon>Diplogasteromorpha</taxon>
        <taxon>Diplogasteroidea</taxon>
        <taxon>Neodiplogasteridae</taxon>
        <taxon>Pristionchus</taxon>
    </lineage>
</organism>
<evidence type="ECO:0000313" key="3">
    <source>
        <dbReference type="Proteomes" id="UP001432322"/>
    </source>
</evidence>
<gene>
    <name evidence="2" type="ORF">PFISCL1PPCAC_952</name>
</gene>
<name>A0AAV5UU16_9BILA</name>
<evidence type="ECO:0000256" key="1">
    <source>
        <dbReference type="SAM" id="MobiDB-lite"/>
    </source>
</evidence>
<keyword evidence="3" id="KW-1185">Reference proteome</keyword>
<reference evidence="2" key="1">
    <citation type="submission" date="2023-10" db="EMBL/GenBank/DDBJ databases">
        <title>Genome assembly of Pristionchus species.</title>
        <authorList>
            <person name="Yoshida K."/>
            <person name="Sommer R.J."/>
        </authorList>
    </citation>
    <scope>NUCLEOTIDE SEQUENCE</scope>
    <source>
        <strain evidence="2">RS5133</strain>
    </source>
</reference>
<dbReference type="AlphaFoldDB" id="A0AAV5UU16"/>
<protein>
    <submittedName>
        <fullName evidence="2">Uncharacterized protein</fullName>
    </submittedName>
</protein>
<feature type="region of interest" description="Disordered" evidence="1">
    <location>
        <begin position="1"/>
        <end position="35"/>
    </location>
</feature>
<dbReference type="Proteomes" id="UP001432322">
    <property type="component" value="Unassembled WGS sequence"/>
</dbReference>
<accession>A0AAV5UU16</accession>
<feature type="compositionally biased region" description="Basic and acidic residues" evidence="1">
    <location>
        <begin position="1"/>
        <end position="13"/>
    </location>
</feature>